<dbReference type="AlphaFoldDB" id="A0A2P2PDV3"/>
<proteinExistence type="predicted"/>
<accession>A0A2P2PDV3</accession>
<name>A0A2P2PDV3_RHIMU</name>
<protein>
    <submittedName>
        <fullName evidence="1">Uncharacterized protein</fullName>
    </submittedName>
</protein>
<sequence>MAKDQPSAICCERKPDHHNFEKKGKERSNEAVVELHCPELKVVRQMKQPRIDVANEQ</sequence>
<evidence type="ECO:0000313" key="1">
    <source>
        <dbReference type="EMBL" id="MBX52876.1"/>
    </source>
</evidence>
<organism evidence="1">
    <name type="scientific">Rhizophora mucronata</name>
    <name type="common">Asiatic mangrove</name>
    <dbReference type="NCBI Taxonomy" id="61149"/>
    <lineage>
        <taxon>Eukaryota</taxon>
        <taxon>Viridiplantae</taxon>
        <taxon>Streptophyta</taxon>
        <taxon>Embryophyta</taxon>
        <taxon>Tracheophyta</taxon>
        <taxon>Spermatophyta</taxon>
        <taxon>Magnoliopsida</taxon>
        <taxon>eudicotyledons</taxon>
        <taxon>Gunneridae</taxon>
        <taxon>Pentapetalae</taxon>
        <taxon>rosids</taxon>
        <taxon>fabids</taxon>
        <taxon>Malpighiales</taxon>
        <taxon>Rhizophoraceae</taxon>
        <taxon>Rhizophora</taxon>
    </lineage>
</organism>
<reference evidence="1" key="1">
    <citation type="submission" date="2018-02" db="EMBL/GenBank/DDBJ databases">
        <title>Rhizophora mucronata_Transcriptome.</title>
        <authorList>
            <person name="Meera S.P."/>
            <person name="Sreeshan A."/>
            <person name="Augustine A."/>
        </authorList>
    </citation>
    <scope>NUCLEOTIDE SEQUENCE</scope>
    <source>
        <tissue evidence="1">Leaf</tissue>
    </source>
</reference>
<dbReference type="EMBL" id="GGEC01072392">
    <property type="protein sequence ID" value="MBX52876.1"/>
    <property type="molecule type" value="Transcribed_RNA"/>
</dbReference>